<dbReference type="AlphaFoldDB" id="X0W3R6"/>
<comment type="caution">
    <text evidence="2">The sequence shown here is derived from an EMBL/GenBank/DDBJ whole genome shotgun (WGS) entry which is preliminary data.</text>
</comment>
<feature type="domain" description="Cadherin-like" evidence="1">
    <location>
        <begin position="75"/>
        <end position="167"/>
    </location>
</feature>
<name>X0W3R6_9ZZZZ</name>
<evidence type="ECO:0000313" key="2">
    <source>
        <dbReference type="EMBL" id="GAG17947.1"/>
    </source>
</evidence>
<accession>X0W3R6</accession>
<evidence type="ECO:0000259" key="1">
    <source>
        <dbReference type="Pfam" id="PF17892"/>
    </source>
</evidence>
<dbReference type="PANTHER" id="PTHR34720">
    <property type="entry name" value="MICROCYSTIN DEPENDENT PROTEIN"/>
    <property type="match status" value="1"/>
</dbReference>
<feature type="non-terminal residue" evidence="2">
    <location>
        <position position="1"/>
    </location>
</feature>
<dbReference type="Gene3D" id="2.60.40.3440">
    <property type="match status" value="3"/>
</dbReference>
<protein>
    <recommendedName>
        <fullName evidence="1">Cadherin-like domain-containing protein</fullName>
    </recommendedName>
</protein>
<reference evidence="2" key="1">
    <citation type="journal article" date="2014" name="Front. Microbiol.">
        <title>High frequency of phylogenetically diverse reductive dehalogenase-homologous genes in deep subseafloor sedimentary metagenomes.</title>
        <authorList>
            <person name="Kawai M."/>
            <person name="Futagami T."/>
            <person name="Toyoda A."/>
            <person name="Takaki Y."/>
            <person name="Nishi S."/>
            <person name="Hori S."/>
            <person name="Arai W."/>
            <person name="Tsubouchi T."/>
            <person name="Morono Y."/>
            <person name="Uchiyama I."/>
            <person name="Ito T."/>
            <person name="Fujiyama A."/>
            <person name="Inagaki F."/>
            <person name="Takami H."/>
        </authorList>
    </citation>
    <scope>NUCLEOTIDE SEQUENCE</scope>
    <source>
        <strain evidence="2">Expedition CK06-06</strain>
    </source>
</reference>
<proteinExistence type="predicted"/>
<feature type="domain" description="Cadherin-like" evidence="1">
    <location>
        <begin position="2"/>
        <end position="73"/>
    </location>
</feature>
<organism evidence="2">
    <name type="scientific">marine sediment metagenome</name>
    <dbReference type="NCBI Taxonomy" id="412755"/>
    <lineage>
        <taxon>unclassified sequences</taxon>
        <taxon>metagenomes</taxon>
        <taxon>ecological metagenomes</taxon>
    </lineage>
</organism>
<dbReference type="EMBL" id="BARS01030103">
    <property type="protein sequence ID" value="GAG17947.1"/>
    <property type="molecule type" value="Genomic_DNA"/>
</dbReference>
<dbReference type="PANTHER" id="PTHR34720:SF9">
    <property type="entry name" value="BLR4714 PROTEIN"/>
    <property type="match status" value="1"/>
</dbReference>
<dbReference type="NCBIfam" id="NF012211">
    <property type="entry name" value="tand_rpt_95"/>
    <property type="match status" value="3"/>
</dbReference>
<gene>
    <name evidence="2" type="ORF">S01H1_46983</name>
</gene>
<sequence length="263" mass="26716">TTSNVLANDTDLDGDTLAVDSFTQADHGTVVDNGDGTFTYTPDANYNGADSFTYTTTDGNGGTDTATVDITVNSVNDGPAAVADAIVTNEDTAVTTANVLANDTDLDGDTLSIDSFTQADHGTVVDNGDGTFTYTPDANYNGADSFTYTTTDGNGGTDTATVDITVNSVNDGPTAAADAIVTNEDAAVTTSNVLANDTDLDGDTLSIAGFTQADHGTVVDNGDGTFTYTPDANYNGADSFTYTVTDANGGTDTAIVNVTVNEV</sequence>
<feature type="domain" description="Cadherin-like" evidence="1">
    <location>
        <begin position="169"/>
        <end position="261"/>
    </location>
</feature>
<feature type="non-terminal residue" evidence="2">
    <location>
        <position position="263"/>
    </location>
</feature>
<dbReference type="Pfam" id="PF17892">
    <property type="entry name" value="Cadherin_5"/>
    <property type="match status" value="3"/>
</dbReference>
<dbReference type="InterPro" id="IPR041690">
    <property type="entry name" value="Cadherin_5"/>
</dbReference>